<keyword evidence="5 8" id="KW-1133">Transmembrane helix</keyword>
<gene>
    <name evidence="11" type="ORF">L0M14_03090</name>
</gene>
<dbReference type="PRINTS" id="PR01490">
    <property type="entry name" value="RTXTOXIND"/>
</dbReference>
<evidence type="ECO:0000256" key="6">
    <source>
        <dbReference type="ARBA" id="ARBA00023136"/>
    </source>
</evidence>
<keyword evidence="6 8" id="KW-0472">Membrane</keyword>
<reference evidence="11 12" key="1">
    <citation type="journal article" date="2024" name="Int. J. Syst. Evol. Microbiol.">
        <title>Paenibacillus hexagrammi sp. nov., a novel bacterium isolated from the gut content of Hexagrammos agrammus.</title>
        <authorList>
            <person name="Jung H.K."/>
            <person name="Kim D.G."/>
            <person name="Zin H."/>
            <person name="Park J."/>
            <person name="Jung H."/>
            <person name="Kim Y.O."/>
            <person name="Kong H.J."/>
            <person name="Kim J.W."/>
            <person name="Kim Y.S."/>
        </authorList>
    </citation>
    <scope>NUCLEOTIDE SEQUENCE [LARGE SCALE GENOMIC DNA]</scope>
    <source>
        <strain evidence="11 12">YPD9-1</strain>
    </source>
</reference>
<sequence length="457" mass="51189">MSMVMRELKELTDSRELYEAKAHPAISIFLYLLVTLLVVALIWSYFGEIDTVVKGSGVVRPNEKVSTIKNKVTGTVSAVHYKAGQKVKKGDLLVSFESKDVDVQGRSLQADYNKTKAELAGLLKFKAGLMEENGGEEAHQQLDFQSDQVTLQNLMLELSSNKISVKQIEEELSRMQVLDESIREGRNLFTENTSEYYNKYEDYQIKKAKLENTQKQQEQAYVQVTKSAVAEDVKAAKKQFDDARLDYENYVNEYQLNLRASIEDSKRKLETLKLERDKVYVELNNAIQADEDQIKKLDEQLAVSSFDSEDREIKASADGIVNVLVELREGDLVGAGTEIATIVPEASSEYTVQVSIPNKDIAKIKAGDQIKYHFLALPYKEYGELTGTITTVSADAILNQESGSSYYAVEAAIQNKPLYNSKGEVSHIKPGMLAEANVVTGSKSILDYLLEKIDLKD</sequence>
<protein>
    <submittedName>
        <fullName evidence="11">HlyD family efflux transporter periplasmic adaptor subunit</fullName>
    </submittedName>
</protein>
<dbReference type="InterPro" id="IPR058786">
    <property type="entry name" value="BSH_LcnD"/>
</dbReference>
<keyword evidence="12" id="KW-1185">Reference proteome</keyword>
<dbReference type="Gene3D" id="2.40.30.170">
    <property type="match status" value="1"/>
</dbReference>
<proteinExistence type="inferred from homology"/>
<keyword evidence="7" id="KW-0175">Coiled coil</keyword>
<keyword evidence="4 8" id="KW-0812">Transmembrane</keyword>
<dbReference type="PANTHER" id="PTHR30386">
    <property type="entry name" value="MEMBRANE FUSION SUBUNIT OF EMRAB-TOLC MULTIDRUG EFFLUX PUMP"/>
    <property type="match status" value="1"/>
</dbReference>
<feature type="domain" description="LcnD-like barrel-sandwich hybrid" evidence="9">
    <location>
        <begin position="66"/>
        <end position="344"/>
    </location>
</feature>
<dbReference type="InterPro" id="IPR050739">
    <property type="entry name" value="MFP"/>
</dbReference>
<keyword evidence="3" id="KW-0813">Transport</keyword>
<dbReference type="SUPFAM" id="SSF111369">
    <property type="entry name" value="HlyD-like secretion proteins"/>
    <property type="match status" value="1"/>
</dbReference>
<feature type="transmembrane region" description="Helical" evidence="8">
    <location>
        <begin position="25"/>
        <end position="46"/>
    </location>
</feature>
<comment type="subcellular location">
    <subcellularLocation>
        <location evidence="1">Membrane</location>
        <topology evidence="1">Single-pass membrane protein</topology>
    </subcellularLocation>
</comment>
<evidence type="ECO:0000313" key="11">
    <source>
        <dbReference type="EMBL" id="UJF34232.1"/>
    </source>
</evidence>
<evidence type="ECO:0000256" key="1">
    <source>
        <dbReference type="ARBA" id="ARBA00004167"/>
    </source>
</evidence>
<evidence type="ECO:0000259" key="9">
    <source>
        <dbReference type="Pfam" id="PF25935"/>
    </source>
</evidence>
<dbReference type="Pfam" id="PF26002">
    <property type="entry name" value="Beta-barrel_AprE"/>
    <property type="match status" value="1"/>
</dbReference>
<dbReference type="InterPro" id="IPR058982">
    <property type="entry name" value="Beta-barrel_AprE"/>
</dbReference>
<comment type="similarity">
    <text evidence="2">Belongs to the membrane fusion protein (MFP) (TC 8.A.1) family.</text>
</comment>
<evidence type="ECO:0000259" key="10">
    <source>
        <dbReference type="Pfam" id="PF26002"/>
    </source>
</evidence>
<organism evidence="11 12">
    <name type="scientific">Paenibacillus hexagrammi</name>
    <dbReference type="NCBI Taxonomy" id="2908839"/>
    <lineage>
        <taxon>Bacteria</taxon>
        <taxon>Bacillati</taxon>
        <taxon>Bacillota</taxon>
        <taxon>Bacilli</taxon>
        <taxon>Bacillales</taxon>
        <taxon>Paenibacillaceae</taxon>
        <taxon>Paenibacillus</taxon>
    </lineage>
</organism>
<dbReference type="Proteomes" id="UP001649230">
    <property type="component" value="Chromosome"/>
</dbReference>
<evidence type="ECO:0000256" key="5">
    <source>
        <dbReference type="ARBA" id="ARBA00022989"/>
    </source>
</evidence>
<name>A0ABY3SK53_9BACL</name>
<evidence type="ECO:0000256" key="4">
    <source>
        <dbReference type="ARBA" id="ARBA00022692"/>
    </source>
</evidence>
<evidence type="ECO:0000256" key="8">
    <source>
        <dbReference type="SAM" id="Phobius"/>
    </source>
</evidence>
<dbReference type="RefSeq" id="WP_235120735.1">
    <property type="nucleotide sequence ID" value="NZ_CP090978.1"/>
</dbReference>
<dbReference type="Pfam" id="PF25935">
    <property type="entry name" value="BSH_LcnD"/>
    <property type="match status" value="1"/>
</dbReference>
<evidence type="ECO:0000256" key="2">
    <source>
        <dbReference type="ARBA" id="ARBA00009477"/>
    </source>
</evidence>
<feature type="coiled-coil region" evidence="7">
    <location>
        <begin position="200"/>
        <end position="300"/>
    </location>
</feature>
<dbReference type="PROSITE" id="PS00543">
    <property type="entry name" value="HLYD_FAMILY"/>
    <property type="match status" value="1"/>
</dbReference>
<dbReference type="InterPro" id="IPR006144">
    <property type="entry name" value="Secretion_HlyD_CS"/>
</dbReference>
<feature type="domain" description="AprE-like beta-barrel" evidence="10">
    <location>
        <begin position="351"/>
        <end position="441"/>
    </location>
</feature>
<dbReference type="Gene3D" id="1.10.287.470">
    <property type="entry name" value="Helix hairpin bin"/>
    <property type="match status" value="1"/>
</dbReference>
<dbReference type="PANTHER" id="PTHR30386:SF26">
    <property type="entry name" value="TRANSPORT PROTEIN COMB"/>
    <property type="match status" value="1"/>
</dbReference>
<evidence type="ECO:0000313" key="12">
    <source>
        <dbReference type="Proteomes" id="UP001649230"/>
    </source>
</evidence>
<accession>A0ABY3SK53</accession>
<evidence type="ECO:0000256" key="3">
    <source>
        <dbReference type="ARBA" id="ARBA00022448"/>
    </source>
</evidence>
<dbReference type="Gene3D" id="2.40.50.100">
    <property type="match status" value="1"/>
</dbReference>
<evidence type="ECO:0000256" key="7">
    <source>
        <dbReference type="SAM" id="Coils"/>
    </source>
</evidence>
<dbReference type="EMBL" id="CP090978">
    <property type="protein sequence ID" value="UJF34232.1"/>
    <property type="molecule type" value="Genomic_DNA"/>
</dbReference>